<feature type="transmembrane region" description="Helical" evidence="1">
    <location>
        <begin position="58"/>
        <end position="85"/>
    </location>
</feature>
<evidence type="ECO:0000256" key="1">
    <source>
        <dbReference type="SAM" id="Phobius"/>
    </source>
</evidence>
<dbReference type="Proteomes" id="UP000525389">
    <property type="component" value="Unassembled WGS sequence"/>
</dbReference>
<dbReference type="EMBL" id="JACHFN010000007">
    <property type="protein sequence ID" value="MBB5234692.1"/>
    <property type="molecule type" value="Genomic_DNA"/>
</dbReference>
<reference evidence="2 3" key="1">
    <citation type="submission" date="2020-08" db="EMBL/GenBank/DDBJ databases">
        <title>Genomic Encyclopedia of Type Strains, Phase IV (KMG-IV): sequencing the most valuable type-strain genomes for metagenomic binning, comparative biology and taxonomic classification.</title>
        <authorList>
            <person name="Goeker M."/>
        </authorList>
    </citation>
    <scope>NUCLEOTIDE SEQUENCE [LARGE SCALE GENOMIC DNA]</scope>
    <source>
        <strain evidence="2 3">DSM 101791</strain>
    </source>
</reference>
<comment type="caution">
    <text evidence="2">The sequence shown here is derived from an EMBL/GenBank/DDBJ whole genome shotgun (WGS) entry which is preliminary data.</text>
</comment>
<accession>A0A7W8GFH2</accession>
<proteinExistence type="predicted"/>
<name>A0A7W8GFH2_9DEIO</name>
<keyword evidence="1" id="KW-1133">Transmembrane helix</keyword>
<keyword evidence="1" id="KW-0812">Transmembrane</keyword>
<feature type="transmembrane region" description="Helical" evidence="1">
    <location>
        <begin position="12"/>
        <end position="38"/>
    </location>
</feature>
<protein>
    <submittedName>
        <fullName evidence="2">Small-conductance mechanosensitive channel</fullName>
    </submittedName>
</protein>
<feature type="transmembrane region" description="Helical" evidence="1">
    <location>
        <begin position="181"/>
        <end position="199"/>
    </location>
</feature>
<gene>
    <name evidence="2" type="ORF">HNQ09_002135</name>
</gene>
<feature type="transmembrane region" description="Helical" evidence="1">
    <location>
        <begin position="205"/>
        <end position="225"/>
    </location>
</feature>
<keyword evidence="1" id="KW-0472">Membrane</keyword>
<dbReference type="RefSeq" id="WP_184028847.1">
    <property type="nucleotide sequence ID" value="NZ_JACHFN010000007.1"/>
</dbReference>
<feature type="transmembrane region" description="Helical" evidence="1">
    <location>
        <begin position="92"/>
        <end position="110"/>
    </location>
</feature>
<feature type="transmembrane region" description="Helical" evidence="1">
    <location>
        <begin position="147"/>
        <end position="169"/>
    </location>
</feature>
<evidence type="ECO:0000313" key="3">
    <source>
        <dbReference type="Proteomes" id="UP000525389"/>
    </source>
</evidence>
<organism evidence="2 3">
    <name type="scientific">Deinococcus budaensis</name>
    <dbReference type="NCBI Taxonomy" id="1665626"/>
    <lineage>
        <taxon>Bacteria</taxon>
        <taxon>Thermotogati</taxon>
        <taxon>Deinococcota</taxon>
        <taxon>Deinococci</taxon>
        <taxon>Deinococcales</taxon>
        <taxon>Deinococcaceae</taxon>
        <taxon>Deinococcus</taxon>
    </lineage>
</organism>
<sequence length="246" mass="25763">MSAWPTDPAWRPLYRVGAACAALYVLLLLIPLVLLGVAPQPPLSGGTAMLDYIAAHKAVYLTEFVSFVGLSVPAMVVFLALTVALWPLNRSFAALGGLIGIASEIVALAYNSSPPSLNGGLLLLSDQFVATTDPARRSALATAAEGLMAVSNAVNAAGILTALGIGLISLPMLRGIFPRRVAWLGIVTGAVGLVCEALRDLIGAWYLVYGLLLPLWFLAVGWRLSRLGMTQDAARSTAHSTLGGQR</sequence>
<dbReference type="AlphaFoldDB" id="A0A7W8GFH2"/>
<evidence type="ECO:0000313" key="2">
    <source>
        <dbReference type="EMBL" id="MBB5234692.1"/>
    </source>
</evidence>
<keyword evidence="3" id="KW-1185">Reference proteome</keyword>